<proteinExistence type="predicted"/>
<evidence type="ECO:0000313" key="1">
    <source>
        <dbReference type="EMBL" id="MBF8184294.1"/>
    </source>
</evidence>
<reference evidence="1" key="1">
    <citation type="submission" date="2020-11" db="EMBL/GenBank/DDBJ databases">
        <title>Whole-genome analyses of Nonomuraea sp. K274.</title>
        <authorList>
            <person name="Veyisoglu A."/>
        </authorList>
    </citation>
    <scope>NUCLEOTIDE SEQUENCE</scope>
    <source>
        <strain evidence="1">K274</strain>
    </source>
</reference>
<gene>
    <name evidence="1" type="ORF">ITP53_00735</name>
</gene>
<dbReference type="AlphaFoldDB" id="A0A931EUA1"/>
<dbReference type="EMBL" id="JADOGI010000001">
    <property type="protein sequence ID" value="MBF8184294.1"/>
    <property type="molecule type" value="Genomic_DNA"/>
</dbReference>
<comment type="caution">
    <text evidence="1">The sequence shown here is derived from an EMBL/GenBank/DDBJ whole genome shotgun (WGS) entry which is preliminary data.</text>
</comment>
<dbReference type="Proteomes" id="UP000605361">
    <property type="component" value="Unassembled WGS sequence"/>
</dbReference>
<sequence length="47" mass="5636">MPAFEWHFSVRAVPAGQNMSAGALLRWYYFSDRILHEFDDFWVEVKD</sequence>
<evidence type="ECO:0000313" key="2">
    <source>
        <dbReference type="Proteomes" id="UP000605361"/>
    </source>
</evidence>
<accession>A0A931EUA1</accession>
<protein>
    <submittedName>
        <fullName evidence="1">Uncharacterized protein</fullName>
    </submittedName>
</protein>
<organism evidence="1 2">
    <name type="scientific">Nonomuraea cypriaca</name>
    <dbReference type="NCBI Taxonomy" id="1187855"/>
    <lineage>
        <taxon>Bacteria</taxon>
        <taxon>Bacillati</taxon>
        <taxon>Actinomycetota</taxon>
        <taxon>Actinomycetes</taxon>
        <taxon>Streptosporangiales</taxon>
        <taxon>Streptosporangiaceae</taxon>
        <taxon>Nonomuraea</taxon>
    </lineage>
</organism>
<name>A0A931EUA1_9ACTN</name>
<dbReference type="RefSeq" id="WP_195893278.1">
    <property type="nucleotide sequence ID" value="NZ_JADOGI010000001.1"/>
</dbReference>
<keyword evidence="2" id="KW-1185">Reference proteome</keyword>